<dbReference type="PANTHER" id="PTHR15581">
    <property type="entry name" value="CENTROMERE PROTEIN R"/>
    <property type="match status" value="1"/>
</dbReference>
<gene>
    <name evidence="3" type="primary">ITGB3BP</name>
</gene>
<dbReference type="PIRSF" id="PIRSF011860">
    <property type="entry name" value="NRIF3_coact_rcpt"/>
    <property type="match status" value="1"/>
</dbReference>
<organism evidence="2 3">
    <name type="scientific">Pogona vitticeps</name>
    <name type="common">central bearded dragon</name>
    <dbReference type="NCBI Taxonomy" id="103695"/>
    <lineage>
        <taxon>Eukaryota</taxon>
        <taxon>Metazoa</taxon>
        <taxon>Chordata</taxon>
        <taxon>Craniata</taxon>
        <taxon>Vertebrata</taxon>
        <taxon>Euteleostomi</taxon>
        <taxon>Lepidosauria</taxon>
        <taxon>Squamata</taxon>
        <taxon>Bifurcata</taxon>
        <taxon>Unidentata</taxon>
        <taxon>Episquamata</taxon>
        <taxon>Toxicofera</taxon>
        <taxon>Iguania</taxon>
        <taxon>Acrodonta</taxon>
        <taxon>Agamidae</taxon>
        <taxon>Amphibolurinae</taxon>
        <taxon>Pogona</taxon>
    </lineage>
</organism>
<evidence type="ECO:0000313" key="3">
    <source>
        <dbReference type="RefSeq" id="XP_072853843.1"/>
    </source>
</evidence>
<dbReference type="GeneID" id="110086654"/>
<feature type="compositionally biased region" description="Polar residues" evidence="1">
    <location>
        <begin position="21"/>
        <end position="58"/>
    </location>
</feature>
<evidence type="ECO:0000313" key="2">
    <source>
        <dbReference type="Proteomes" id="UP001652642"/>
    </source>
</evidence>
<sequence length="183" mass="20560">MPAKRALKLDSFIMGKVPATPQVSSKKNHQSYSPTTGTCLMSPFSSPRSNNIQEQRNGLSKGKRDVPKGLAMKSSRKGQPQIEESDRLSVLQSKVEDSLETFMQIRQNLTSLQALEGTRELENIVGALDNSGHLKNEVRKTRKLLEQARKQKLLKRSSVRHPAQGLFPYGVFTIEHKYEDQAL</sequence>
<dbReference type="RefSeq" id="XP_072853843.1">
    <property type="nucleotide sequence ID" value="XM_072997742.1"/>
</dbReference>
<dbReference type="InterPro" id="IPR009601">
    <property type="entry name" value="CENP-R"/>
</dbReference>
<dbReference type="PANTHER" id="PTHR15581:SF0">
    <property type="entry name" value="CENTROMERE PROTEIN R"/>
    <property type="match status" value="1"/>
</dbReference>
<dbReference type="Proteomes" id="UP001652642">
    <property type="component" value="Chromosome 4"/>
</dbReference>
<evidence type="ECO:0000256" key="1">
    <source>
        <dbReference type="SAM" id="MobiDB-lite"/>
    </source>
</evidence>
<accession>A0ABM5G858</accession>
<protein>
    <submittedName>
        <fullName evidence="3">Centromere protein R isoform X1</fullName>
    </submittedName>
</protein>
<name>A0ABM5G858_9SAUR</name>
<dbReference type="Pfam" id="PF06729">
    <property type="entry name" value="CENP-R"/>
    <property type="match status" value="1"/>
</dbReference>
<reference evidence="3" key="1">
    <citation type="submission" date="2025-08" db="UniProtKB">
        <authorList>
            <consortium name="RefSeq"/>
        </authorList>
    </citation>
    <scope>IDENTIFICATION</scope>
</reference>
<keyword evidence="2" id="KW-1185">Reference proteome</keyword>
<feature type="region of interest" description="Disordered" evidence="1">
    <location>
        <begin position="16"/>
        <end position="89"/>
    </location>
</feature>
<proteinExistence type="predicted"/>